<dbReference type="InterPro" id="IPR018771">
    <property type="entry name" value="PocR_dom"/>
</dbReference>
<dbReference type="InterPro" id="IPR005467">
    <property type="entry name" value="His_kinase_dom"/>
</dbReference>
<evidence type="ECO:0000256" key="5">
    <source>
        <dbReference type="ARBA" id="ARBA00022679"/>
    </source>
</evidence>
<dbReference type="GO" id="GO:0005524">
    <property type="term" value="F:ATP binding"/>
    <property type="evidence" value="ECO:0007669"/>
    <property type="project" value="UniProtKB-KW"/>
</dbReference>
<keyword evidence="4 12" id="KW-0597">Phosphoprotein</keyword>
<reference evidence="15 16" key="1">
    <citation type="journal article" date="2011" name="J. Bacteriol.">
        <title>Complete Genome Sequence of the Aerobic Marine Methanotroph Methylomonas methanica MC09.</title>
        <authorList>
            <person name="Boden R."/>
            <person name="Cunliffe M."/>
            <person name="Scanlan J."/>
            <person name="Moussard H."/>
            <person name="Kits K.D."/>
            <person name="Klotz M.G."/>
            <person name="Jetten M.S."/>
            <person name="Vuilleumier S."/>
            <person name="Han J."/>
            <person name="Peters L."/>
            <person name="Mikhailova N."/>
            <person name="Teshima H."/>
            <person name="Tapia R."/>
            <person name="Kyrpides N."/>
            <person name="Ivanova N."/>
            <person name="Pagani I."/>
            <person name="Cheng J.F."/>
            <person name="Goodwin L."/>
            <person name="Han C."/>
            <person name="Hauser L."/>
            <person name="Land M.L."/>
            <person name="Lapidus A."/>
            <person name="Lucas S."/>
            <person name="Pitluck S."/>
            <person name="Woyke T."/>
            <person name="Stein L."/>
            <person name="Murrell J.C."/>
        </authorList>
    </citation>
    <scope>NUCLEOTIDE SEQUENCE [LARGE SCALE GENOMIC DNA]</scope>
    <source>
        <strain evidence="15 16">MC09</strain>
    </source>
</reference>
<evidence type="ECO:0000256" key="6">
    <source>
        <dbReference type="ARBA" id="ARBA00022741"/>
    </source>
</evidence>
<dbReference type="PRINTS" id="PR00344">
    <property type="entry name" value="BCTRLSENSOR"/>
</dbReference>
<dbReference type="SUPFAM" id="SSF52172">
    <property type="entry name" value="CheY-like"/>
    <property type="match status" value="1"/>
</dbReference>
<dbReference type="Pfam" id="PF02518">
    <property type="entry name" value="HATPase_c"/>
    <property type="match status" value="1"/>
</dbReference>
<dbReference type="PROSITE" id="PS50110">
    <property type="entry name" value="RESPONSE_REGULATORY"/>
    <property type="match status" value="1"/>
</dbReference>
<evidence type="ECO:0000256" key="12">
    <source>
        <dbReference type="PROSITE-ProRule" id="PRU00169"/>
    </source>
</evidence>
<keyword evidence="6" id="KW-0547">Nucleotide-binding</keyword>
<evidence type="ECO:0000313" key="16">
    <source>
        <dbReference type="Proteomes" id="UP000008888"/>
    </source>
</evidence>
<dbReference type="InterPro" id="IPR001789">
    <property type="entry name" value="Sig_transdc_resp-reg_receiver"/>
</dbReference>
<evidence type="ECO:0000313" key="15">
    <source>
        <dbReference type="EMBL" id="AEG01757.1"/>
    </source>
</evidence>
<evidence type="ECO:0000256" key="8">
    <source>
        <dbReference type="ARBA" id="ARBA00022840"/>
    </source>
</evidence>
<evidence type="ECO:0000256" key="3">
    <source>
        <dbReference type="ARBA" id="ARBA00012438"/>
    </source>
</evidence>
<sequence>MVRGTTIALLDLEGRVHIATGWQTICTQSHRVNSDSARRCTESDTVLAGQLAKGEKYNLYKCKNGLVDVAVPVIVGGEHVGNFFTGQFFFDTPDIEYFVKQASQFGFDEQTYLSMLSAVPIQSEDETRKIMDFLVELTQVIGEMGLEKLRKLENEEHVRQELERQVIERTYQLQQAKEMAESANTAKSVFLATMSHEIRTPLNAILGFSNLLLTDQSLTQDQRENLSIIHRSGEHLLNLINDILDMAKIEAGKVQLETKSCDLVNMVDDIANMMRAHAIEKGLQLILIKDPDLCRYIEVDSQKLRQIIINLCSNAIKFTQRGGVVLRMAIERDNQNAHLMIEVEDSGIGINTDDQARLFQPFVRVGTPNSQKGTGLGLAIVREYVELMGGKIAVRSKPEEGTVFTLTIPVLTIEQPLVGLNTANQAKVIGLQAGQPEYRILIVEDQKENRILLKRLLENVGFVVSLATNGLEGVEQFQSFHPHFIWMDMRMPVMDGLEATKKIRALDGGQQVKIATLTASAFTEQRDEMLASGSDDFLRKPYRPDEIFDCLTKHLGVKFVYAPNPLEHDCSVEASNLSSSKIPEDLRNELCRSLLIGNTKQLSEVIESINRYDPKFSQAIMPYISNFNYQPLLNAMEVDKTLLT</sequence>
<reference evidence="16" key="3">
    <citation type="submission" date="2011-05" db="EMBL/GenBank/DDBJ databases">
        <title>Complete sequence of Methylomonas methanica MC09.</title>
        <authorList>
            <consortium name="US DOE Joint Genome Institute"/>
            <person name="Lucas S."/>
            <person name="Han J."/>
            <person name="Lapidus A."/>
            <person name="Cheng J.-F."/>
            <person name="Goodwin L."/>
            <person name="Pitluck S."/>
            <person name="Peters L."/>
            <person name="Mikhailova N."/>
            <person name="Teshima H."/>
            <person name="Han C."/>
            <person name="Tapia R."/>
            <person name="Land M."/>
            <person name="Hauser L."/>
            <person name="Kyrpides N."/>
            <person name="Ivanova N."/>
            <person name="Pagani I."/>
            <person name="Stein L."/>
            <person name="Woyke T."/>
        </authorList>
    </citation>
    <scope>NUCLEOTIDE SEQUENCE [LARGE SCALE GENOMIC DNA]</scope>
    <source>
        <strain evidence="16">MC09</strain>
    </source>
</reference>
<dbReference type="CDD" id="cd00082">
    <property type="entry name" value="HisKA"/>
    <property type="match status" value="1"/>
</dbReference>
<dbReference type="SUPFAM" id="SSF55874">
    <property type="entry name" value="ATPase domain of HSP90 chaperone/DNA topoisomerase II/histidine kinase"/>
    <property type="match status" value="1"/>
</dbReference>
<dbReference type="Pfam" id="PF00512">
    <property type="entry name" value="HisKA"/>
    <property type="match status" value="1"/>
</dbReference>
<feature type="modified residue" description="4-aspartylphosphate" evidence="12">
    <location>
        <position position="488"/>
    </location>
</feature>
<feature type="domain" description="Response regulatory" evidence="14">
    <location>
        <begin position="439"/>
        <end position="555"/>
    </location>
</feature>
<dbReference type="InterPro" id="IPR036890">
    <property type="entry name" value="HATPase_C_sf"/>
</dbReference>
<dbReference type="PANTHER" id="PTHR43047:SF72">
    <property type="entry name" value="OSMOSENSING HISTIDINE PROTEIN KINASE SLN1"/>
    <property type="match status" value="1"/>
</dbReference>
<dbReference type="GO" id="GO:0005886">
    <property type="term" value="C:plasma membrane"/>
    <property type="evidence" value="ECO:0007669"/>
    <property type="project" value="TreeGrafter"/>
</dbReference>
<gene>
    <name evidence="15" type="ordered locus">Metme_3386</name>
</gene>
<dbReference type="FunFam" id="1.10.287.130:FF:000038">
    <property type="entry name" value="Sensory transduction histidine kinase"/>
    <property type="match status" value="1"/>
</dbReference>
<evidence type="ECO:0000256" key="1">
    <source>
        <dbReference type="ARBA" id="ARBA00000085"/>
    </source>
</evidence>
<accession>G0A6C9</accession>
<dbReference type="eggNOG" id="COG2205">
    <property type="taxonomic scope" value="Bacteria"/>
</dbReference>
<evidence type="ECO:0000256" key="2">
    <source>
        <dbReference type="ARBA" id="ARBA00004370"/>
    </source>
</evidence>
<dbReference type="Pfam" id="PF10114">
    <property type="entry name" value="PocR"/>
    <property type="match status" value="1"/>
</dbReference>
<dbReference type="EMBL" id="CP002738">
    <property type="protein sequence ID" value="AEG01757.1"/>
    <property type="molecule type" value="Genomic_DNA"/>
</dbReference>
<dbReference type="InterPro" id="IPR003594">
    <property type="entry name" value="HATPase_dom"/>
</dbReference>
<organism evidence="15 16">
    <name type="scientific">Methylomonas methanica (strain DSM 25384 / MC09)</name>
    <dbReference type="NCBI Taxonomy" id="857087"/>
    <lineage>
        <taxon>Bacteria</taxon>
        <taxon>Pseudomonadati</taxon>
        <taxon>Pseudomonadota</taxon>
        <taxon>Gammaproteobacteria</taxon>
        <taxon>Methylococcales</taxon>
        <taxon>Methylococcaceae</taxon>
        <taxon>Methylomonas</taxon>
    </lineage>
</organism>
<proteinExistence type="predicted"/>
<dbReference type="Proteomes" id="UP000008888">
    <property type="component" value="Chromosome"/>
</dbReference>
<keyword evidence="16" id="KW-1185">Reference proteome</keyword>
<evidence type="ECO:0000256" key="9">
    <source>
        <dbReference type="ARBA" id="ARBA00023012"/>
    </source>
</evidence>
<dbReference type="PROSITE" id="PS50109">
    <property type="entry name" value="HIS_KIN"/>
    <property type="match status" value="1"/>
</dbReference>
<keyword evidence="10" id="KW-0472">Membrane</keyword>
<dbReference type="InterPro" id="IPR004358">
    <property type="entry name" value="Sig_transdc_His_kin-like_C"/>
</dbReference>
<keyword evidence="7 15" id="KW-0418">Kinase</keyword>
<dbReference type="InterPro" id="IPR036097">
    <property type="entry name" value="HisK_dim/P_sf"/>
</dbReference>
<dbReference type="SMART" id="SM00448">
    <property type="entry name" value="REC"/>
    <property type="match status" value="1"/>
</dbReference>
<dbReference type="SMART" id="SM00388">
    <property type="entry name" value="HisKA"/>
    <property type="match status" value="1"/>
</dbReference>
<dbReference type="GO" id="GO:0000155">
    <property type="term" value="F:phosphorelay sensor kinase activity"/>
    <property type="evidence" value="ECO:0007669"/>
    <property type="project" value="InterPro"/>
</dbReference>
<dbReference type="GO" id="GO:0009927">
    <property type="term" value="F:histidine phosphotransfer kinase activity"/>
    <property type="evidence" value="ECO:0007669"/>
    <property type="project" value="TreeGrafter"/>
</dbReference>
<dbReference type="eggNOG" id="COG4936">
    <property type="taxonomic scope" value="Bacteria"/>
</dbReference>
<dbReference type="Gene3D" id="1.10.287.130">
    <property type="match status" value="1"/>
</dbReference>
<reference key="2">
    <citation type="submission" date="2011-05" db="EMBL/GenBank/DDBJ databases">
        <title>Complete genome sequence of the aerobic marine methanotroph Methylomonas methanica MC09.</title>
        <authorList>
            <person name="Boden R."/>
            <person name="Cunliffe M."/>
            <person name="Scanlan J."/>
            <person name="Moussard H."/>
            <person name="Kits K.D."/>
            <person name="Klotz M."/>
            <person name="Jetten M."/>
            <person name="Vuilleumier S."/>
            <person name="Han J."/>
            <person name="Peters L."/>
            <person name="Mikhailova N."/>
            <person name="Teshima H."/>
            <person name="Tapia R."/>
            <person name="Kyrpides N."/>
            <person name="Ivanova N."/>
            <person name="Pagani I."/>
            <person name="Cheng J.-F."/>
            <person name="Goodwin L."/>
            <person name="Han C."/>
            <person name="Hauser L."/>
            <person name="Land M."/>
            <person name="Lapidus A."/>
            <person name="Lucas S."/>
            <person name="Pitluck S."/>
            <person name="Woyke T."/>
            <person name="Stein L.Y."/>
            <person name="Murrell C."/>
        </authorList>
    </citation>
    <scope>NUCLEOTIDE SEQUENCE</scope>
    <source>
        <strain>MC09</strain>
    </source>
</reference>
<evidence type="ECO:0000256" key="10">
    <source>
        <dbReference type="ARBA" id="ARBA00023136"/>
    </source>
</evidence>
<dbReference type="EC" id="2.7.13.3" evidence="3"/>
<dbReference type="Gene3D" id="3.30.565.10">
    <property type="entry name" value="Histidine kinase-like ATPase, C-terminal domain"/>
    <property type="match status" value="1"/>
</dbReference>
<dbReference type="InterPro" id="IPR011006">
    <property type="entry name" value="CheY-like_superfamily"/>
</dbReference>
<dbReference type="CDD" id="cd16922">
    <property type="entry name" value="HATPase_EvgS-ArcB-TorS-like"/>
    <property type="match status" value="1"/>
</dbReference>
<protein>
    <recommendedName>
        <fullName evidence="3">histidine kinase</fullName>
        <ecNumber evidence="3">2.7.13.3</ecNumber>
    </recommendedName>
</protein>
<keyword evidence="5" id="KW-0808">Transferase</keyword>
<evidence type="ECO:0000259" key="14">
    <source>
        <dbReference type="PROSITE" id="PS50110"/>
    </source>
</evidence>
<keyword evidence="11" id="KW-0131">Cell cycle</keyword>
<evidence type="ECO:0000259" key="13">
    <source>
        <dbReference type="PROSITE" id="PS50109"/>
    </source>
</evidence>
<keyword evidence="8" id="KW-0067">ATP-binding</keyword>
<comment type="subcellular location">
    <subcellularLocation>
        <location evidence="2">Membrane</location>
    </subcellularLocation>
</comment>
<feature type="domain" description="Histidine kinase" evidence="13">
    <location>
        <begin position="193"/>
        <end position="412"/>
    </location>
</feature>
<dbReference type="Pfam" id="PF00072">
    <property type="entry name" value="Response_reg"/>
    <property type="match status" value="1"/>
</dbReference>
<evidence type="ECO:0000256" key="7">
    <source>
        <dbReference type="ARBA" id="ARBA00022777"/>
    </source>
</evidence>
<dbReference type="FunFam" id="3.30.565.10:FF:000010">
    <property type="entry name" value="Sensor histidine kinase RcsC"/>
    <property type="match status" value="1"/>
</dbReference>
<dbReference type="eggNOG" id="COG0784">
    <property type="taxonomic scope" value="Bacteria"/>
</dbReference>
<keyword evidence="9" id="KW-0902">Two-component regulatory system</keyword>
<dbReference type="SMART" id="SM00387">
    <property type="entry name" value="HATPase_c"/>
    <property type="match status" value="1"/>
</dbReference>
<dbReference type="AlphaFoldDB" id="G0A6C9"/>
<dbReference type="SUPFAM" id="SSF47384">
    <property type="entry name" value="Homodimeric domain of signal transducing histidine kinase"/>
    <property type="match status" value="1"/>
</dbReference>
<dbReference type="HOGENOM" id="CLU_000445_114_51_6"/>
<evidence type="ECO:0000256" key="11">
    <source>
        <dbReference type="ARBA" id="ARBA00023306"/>
    </source>
</evidence>
<dbReference type="InterPro" id="IPR003661">
    <property type="entry name" value="HisK_dim/P_dom"/>
</dbReference>
<dbReference type="CDD" id="cd17546">
    <property type="entry name" value="REC_hyHK_CKI1_RcsC-like"/>
    <property type="match status" value="1"/>
</dbReference>
<dbReference type="KEGG" id="mmt:Metme_3386"/>
<comment type="catalytic activity">
    <reaction evidence="1">
        <text>ATP + protein L-histidine = ADP + protein N-phospho-L-histidine.</text>
        <dbReference type="EC" id="2.7.13.3"/>
    </reaction>
</comment>
<dbReference type="Gene3D" id="3.40.50.2300">
    <property type="match status" value="1"/>
</dbReference>
<dbReference type="STRING" id="857087.Metme_3386"/>
<name>G0A6C9_METMM</name>
<dbReference type="PANTHER" id="PTHR43047">
    <property type="entry name" value="TWO-COMPONENT HISTIDINE PROTEIN KINASE"/>
    <property type="match status" value="1"/>
</dbReference>
<evidence type="ECO:0000256" key="4">
    <source>
        <dbReference type="ARBA" id="ARBA00022553"/>
    </source>
</evidence>